<feature type="transmembrane region" description="Helical" evidence="8">
    <location>
        <begin position="187"/>
        <end position="208"/>
    </location>
</feature>
<dbReference type="SUPFAM" id="SSF161098">
    <property type="entry name" value="MetI-like"/>
    <property type="match status" value="1"/>
</dbReference>
<proteinExistence type="inferred from homology"/>
<comment type="subcellular location">
    <subcellularLocation>
        <location evidence="1 8">Cell membrane</location>
        <topology evidence="1 8">Multi-pass membrane protein</topology>
    </subcellularLocation>
</comment>
<keyword evidence="5" id="KW-0029">Amino-acid transport</keyword>
<evidence type="ECO:0000256" key="7">
    <source>
        <dbReference type="ARBA" id="ARBA00023136"/>
    </source>
</evidence>
<feature type="transmembrane region" description="Helical" evidence="8">
    <location>
        <begin position="54"/>
        <end position="80"/>
    </location>
</feature>
<dbReference type="CDD" id="cd06261">
    <property type="entry name" value="TM_PBP2"/>
    <property type="match status" value="1"/>
</dbReference>
<dbReference type="PROSITE" id="PS50928">
    <property type="entry name" value="ABC_TM1"/>
    <property type="match status" value="1"/>
</dbReference>
<evidence type="ECO:0000256" key="2">
    <source>
        <dbReference type="ARBA" id="ARBA00022448"/>
    </source>
</evidence>
<feature type="domain" description="ABC transmembrane type-1" evidence="9">
    <location>
        <begin position="18"/>
        <end position="206"/>
    </location>
</feature>
<dbReference type="AlphaFoldDB" id="A0A1M6QZS3"/>
<dbReference type="Proteomes" id="UP000183952">
    <property type="component" value="Unassembled WGS sequence"/>
</dbReference>
<feature type="transmembrane region" description="Helical" evidence="8">
    <location>
        <begin position="20"/>
        <end position="42"/>
    </location>
</feature>
<dbReference type="NCBIfam" id="TIGR01726">
    <property type="entry name" value="HEQRo_perm_3TM"/>
    <property type="match status" value="1"/>
</dbReference>
<dbReference type="OrthoDB" id="9787841at2"/>
<keyword evidence="3" id="KW-1003">Cell membrane</keyword>
<evidence type="ECO:0000256" key="3">
    <source>
        <dbReference type="ARBA" id="ARBA00022475"/>
    </source>
</evidence>
<sequence length="219" mass="24528">MFDYQYALKILPKMLIYLKTTLMLASLSMLFGLTIAIILSILLNKNNKILNKIIAVYISFFRGTPIIAQLFLVYLGFVQIIPSLKAMTNIQAAIIVFSLASSAFMTETIRGAILSVNKGQMEAAMSVGMTYGTAMRRIIFPQAIRLAIPSLSNTFINLIKDSSVAFTIGVTEMIAAAQMEATSSWKYLEAFVDIIIVYWILVSLLTYLQNILERNLQNW</sequence>
<evidence type="ECO:0000259" key="9">
    <source>
        <dbReference type="PROSITE" id="PS50928"/>
    </source>
</evidence>
<dbReference type="STRING" id="1121331.SAMN02745248_02170"/>
<protein>
    <submittedName>
        <fullName evidence="10">Amino acid ABC transporter membrane protein, PAAT family</fullName>
    </submittedName>
</protein>
<dbReference type="GO" id="GO:0043190">
    <property type="term" value="C:ATP-binding cassette (ABC) transporter complex"/>
    <property type="evidence" value="ECO:0007669"/>
    <property type="project" value="InterPro"/>
</dbReference>
<dbReference type="InterPro" id="IPR043429">
    <property type="entry name" value="ArtM/GltK/GlnP/TcyL/YhdX-like"/>
</dbReference>
<dbReference type="Pfam" id="PF00528">
    <property type="entry name" value="BPD_transp_1"/>
    <property type="match status" value="1"/>
</dbReference>
<keyword evidence="2 8" id="KW-0813">Transport</keyword>
<comment type="similarity">
    <text evidence="8">Belongs to the binding-protein-dependent transport system permease family.</text>
</comment>
<evidence type="ECO:0000256" key="1">
    <source>
        <dbReference type="ARBA" id="ARBA00004651"/>
    </source>
</evidence>
<evidence type="ECO:0000256" key="5">
    <source>
        <dbReference type="ARBA" id="ARBA00022970"/>
    </source>
</evidence>
<name>A0A1M6QZS3_9CLOT</name>
<dbReference type="RefSeq" id="WP_072904098.1">
    <property type="nucleotide sequence ID" value="NZ_FRAD01000019.1"/>
</dbReference>
<dbReference type="EMBL" id="FRAD01000019">
    <property type="protein sequence ID" value="SHK25636.1"/>
    <property type="molecule type" value="Genomic_DNA"/>
</dbReference>
<dbReference type="InterPro" id="IPR010065">
    <property type="entry name" value="AA_ABC_transptr_permease_3TM"/>
</dbReference>
<keyword evidence="6 8" id="KW-1133">Transmembrane helix</keyword>
<keyword evidence="11" id="KW-1185">Reference proteome</keyword>
<evidence type="ECO:0000256" key="8">
    <source>
        <dbReference type="RuleBase" id="RU363032"/>
    </source>
</evidence>
<evidence type="ECO:0000313" key="11">
    <source>
        <dbReference type="Proteomes" id="UP000183952"/>
    </source>
</evidence>
<organism evidence="10 11">
    <name type="scientific">Hathewaya proteolytica DSM 3090</name>
    <dbReference type="NCBI Taxonomy" id="1121331"/>
    <lineage>
        <taxon>Bacteria</taxon>
        <taxon>Bacillati</taxon>
        <taxon>Bacillota</taxon>
        <taxon>Clostridia</taxon>
        <taxon>Eubacteriales</taxon>
        <taxon>Clostridiaceae</taxon>
        <taxon>Hathewaya</taxon>
    </lineage>
</organism>
<dbReference type="InterPro" id="IPR035906">
    <property type="entry name" value="MetI-like_sf"/>
</dbReference>
<feature type="transmembrane region" description="Helical" evidence="8">
    <location>
        <begin position="86"/>
        <end position="105"/>
    </location>
</feature>
<keyword evidence="4 8" id="KW-0812">Transmembrane</keyword>
<keyword evidence="7 8" id="KW-0472">Membrane</keyword>
<dbReference type="InterPro" id="IPR000515">
    <property type="entry name" value="MetI-like"/>
</dbReference>
<dbReference type="Gene3D" id="1.10.3720.10">
    <property type="entry name" value="MetI-like"/>
    <property type="match status" value="1"/>
</dbReference>
<dbReference type="PANTHER" id="PTHR30614:SF0">
    <property type="entry name" value="L-CYSTINE TRANSPORT SYSTEM PERMEASE PROTEIN TCYL"/>
    <property type="match status" value="1"/>
</dbReference>
<gene>
    <name evidence="10" type="ORF">SAMN02745248_02170</name>
</gene>
<evidence type="ECO:0000256" key="4">
    <source>
        <dbReference type="ARBA" id="ARBA00022692"/>
    </source>
</evidence>
<evidence type="ECO:0000256" key="6">
    <source>
        <dbReference type="ARBA" id="ARBA00022989"/>
    </source>
</evidence>
<accession>A0A1M6QZS3</accession>
<dbReference type="GO" id="GO:0015184">
    <property type="term" value="F:L-cystine transmembrane transporter activity"/>
    <property type="evidence" value="ECO:0007669"/>
    <property type="project" value="TreeGrafter"/>
</dbReference>
<dbReference type="PANTHER" id="PTHR30614">
    <property type="entry name" value="MEMBRANE COMPONENT OF AMINO ACID ABC TRANSPORTER"/>
    <property type="match status" value="1"/>
</dbReference>
<evidence type="ECO:0000313" key="10">
    <source>
        <dbReference type="EMBL" id="SHK25636.1"/>
    </source>
</evidence>
<reference evidence="10 11" key="1">
    <citation type="submission" date="2016-11" db="EMBL/GenBank/DDBJ databases">
        <authorList>
            <person name="Jaros S."/>
            <person name="Januszkiewicz K."/>
            <person name="Wedrychowicz H."/>
        </authorList>
    </citation>
    <scope>NUCLEOTIDE SEQUENCE [LARGE SCALE GENOMIC DNA]</scope>
    <source>
        <strain evidence="10 11">DSM 3090</strain>
    </source>
</reference>